<dbReference type="InterPro" id="IPR036770">
    <property type="entry name" value="Ankyrin_rpt-contain_sf"/>
</dbReference>
<feature type="repeat" description="ANK" evidence="3">
    <location>
        <begin position="53"/>
        <end position="85"/>
    </location>
</feature>
<evidence type="ECO:0000313" key="10">
    <source>
        <dbReference type="EMBL" id="KAE9287962.1"/>
    </source>
</evidence>
<dbReference type="OrthoDB" id="194358at2759"/>
<evidence type="ECO:0000313" key="15">
    <source>
        <dbReference type="Proteomes" id="UP000440732"/>
    </source>
</evidence>
<dbReference type="AlphaFoldDB" id="A0A6A3WRM0"/>
<evidence type="ECO:0000313" key="13">
    <source>
        <dbReference type="Proteomes" id="UP000437068"/>
    </source>
</evidence>
<dbReference type="Proteomes" id="UP000488956">
    <property type="component" value="Unassembled WGS sequence"/>
</dbReference>
<protein>
    <submittedName>
        <fullName evidence="8">Uncharacterized protein</fullName>
    </submittedName>
</protein>
<proteinExistence type="predicted"/>
<dbReference type="InterPro" id="IPR002110">
    <property type="entry name" value="Ankyrin_rpt"/>
</dbReference>
<evidence type="ECO:0000313" key="6">
    <source>
        <dbReference type="EMBL" id="KAE9109233.1"/>
    </source>
</evidence>
<evidence type="ECO:0000313" key="8">
    <source>
        <dbReference type="EMBL" id="KAE9184882.1"/>
    </source>
</evidence>
<comment type="caution">
    <text evidence="8">The sequence shown here is derived from an EMBL/GenBank/DDBJ whole genome shotgun (WGS) entry which is preliminary data.</text>
</comment>
<dbReference type="PROSITE" id="PS50297">
    <property type="entry name" value="ANK_REP_REGION"/>
    <property type="match status" value="2"/>
</dbReference>
<dbReference type="Proteomes" id="UP000440367">
    <property type="component" value="Unassembled WGS sequence"/>
</dbReference>
<evidence type="ECO:0000313" key="9">
    <source>
        <dbReference type="EMBL" id="KAE9226079.1"/>
    </source>
</evidence>
<evidence type="ECO:0000313" key="11">
    <source>
        <dbReference type="Proteomes" id="UP000429523"/>
    </source>
</evidence>
<feature type="repeat" description="ANK" evidence="3">
    <location>
        <begin position="86"/>
        <end position="118"/>
    </location>
</feature>
<evidence type="ECO:0000313" key="12">
    <source>
        <dbReference type="Proteomes" id="UP000433483"/>
    </source>
</evidence>
<name>A0A6A3WRM0_9STRA</name>
<dbReference type="EMBL" id="QXGB01001836">
    <property type="protein sequence ID" value="KAE9184882.1"/>
    <property type="molecule type" value="Genomic_DNA"/>
</dbReference>
<dbReference type="PRINTS" id="PR01415">
    <property type="entry name" value="ANKYRIN"/>
</dbReference>
<dbReference type="Proteomes" id="UP000433483">
    <property type="component" value="Unassembled WGS sequence"/>
</dbReference>
<accession>A0A6A3WRM0</accession>
<dbReference type="EMBL" id="QXFZ01000453">
    <property type="protein sequence ID" value="KAE9115823.1"/>
    <property type="molecule type" value="Genomic_DNA"/>
</dbReference>
<evidence type="ECO:0000256" key="1">
    <source>
        <dbReference type="ARBA" id="ARBA00022737"/>
    </source>
</evidence>
<dbReference type="Proteomes" id="UP000441208">
    <property type="component" value="Unassembled WGS sequence"/>
</dbReference>
<gene>
    <name evidence="10" type="ORF">PF001_g20733</name>
    <name evidence="9" type="ORF">PF002_g14219</name>
    <name evidence="8" type="ORF">PF005_g21490</name>
    <name evidence="6" type="ORF">PF006_g20711</name>
    <name evidence="7" type="ORF">PF007_g9889</name>
    <name evidence="4" type="ORF">PF009_g22464</name>
    <name evidence="5" type="ORF">PF010_g20810</name>
</gene>
<dbReference type="Proteomes" id="UP000437068">
    <property type="component" value="Unassembled WGS sequence"/>
</dbReference>
<dbReference type="SUPFAM" id="SSF48403">
    <property type="entry name" value="Ankyrin repeat"/>
    <property type="match status" value="1"/>
</dbReference>
<dbReference type="Gene3D" id="1.25.40.20">
    <property type="entry name" value="Ankyrin repeat-containing domain"/>
    <property type="match status" value="1"/>
</dbReference>
<evidence type="ECO:0000256" key="3">
    <source>
        <dbReference type="PROSITE-ProRule" id="PRU00023"/>
    </source>
</evidence>
<reference evidence="11 12" key="1">
    <citation type="submission" date="2018-08" db="EMBL/GenBank/DDBJ databases">
        <title>Genomic investigation of the strawberry pathogen Phytophthora fragariae indicates pathogenicity is determined by transcriptional variation in three key races.</title>
        <authorList>
            <person name="Adams T.M."/>
            <person name="Armitage A.D."/>
            <person name="Sobczyk M.K."/>
            <person name="Bates H.J."/>
            <person name="Dunwell J.M."/>
            <person name="Nellist C.F."/>
            <person name="Harrison R.J."/>
        </authorList>
    </citation>
    <scope>NUCLEOTIDE SEQUENCE [LARGE SCALE GENOMIC DNA]</scope>
    <source>
        <strain evidence="10 13">A4</strain>
        <strain evidence="9 14">BC-1</strain>
        <strain evidence="8 12">NOV-27</strain>
        <strain evidence="6 15">NOV-5</strain>
        <strain evidence="7 16">NOV-71</strain>
        <strain evidence="4 11">NOV-9</strain>
        <strain evidence="5 17">ONT-3</strain>
    </source>
</reference>
<dbReference type="EMBL" id="QXGE01001814">
    <property type="protein sequence ID" value="KAE9287962.1"/>
    <property type="molecule type" value="Genomic_DNA"/>
</dbReference>
<evidence type="ECO:0000313" key="16">
    <source>
        <dbReference type="Proteomes" id="UP000441208"/>
    </source>
</evidence>
<keyword evidence="1" id="KW-0677">Repeat</keyword>
<dbReference type="EMBL" id="QXFX01001807">
    <property type="protein sequence ID" value="KAE9084472.1"/>
    <property type="molecule type" value="Genomic_DNA"/>
</dbReference>
<dbReference type="PROSITE" id="PS50088">
    <property type="entry name" value="ANK_REPEAT"/>
    <property type="match status" value="2"/>
</dbReference>
<dbReference type="EMBL" id="QXGF01001858">
    <property type="protein sequence ID" value="KAE8927364.1"/>
    <property type="molecule type" value="Genomic_DNA"/>
</dbReference>
<keyword evidence="12" id="KW-1185">Reference proteome</keyword>
<dbReference type="Proteomes" id="UP000429523">
    <property type="component" value="Unassembled WGS sequence"/>
</dbReference>
<dbReference type="Pfam" id="PF12796">
    <property type="entry name" value="Ank_2"/>
    <property type="match status" value="1"/>
</dbReference>
<dbReference type="EMBL" id="QXGA01001833">
    <property type="protein sequence ID" value="KAE9109233.1"/>
    <property type="molecule type" value="Genomic_DNA"/>
</dbReference>
<dbReference type="SMART" id="SM00248">
    <property type="entry name" value="ANK"/>
    <property type="match status" value="3"/>
</dbReference>
<dbReference type="EMBL" id="QXGD01000750">
    <property type="protein sequence ID" value="KAE9226079.1"/>
    <property type="molecule type" value="Genomic_DNA"/>
</dbReference>
<organism evidence="8 12">
    <name type="scientific">Phytophthora fragariae</name>
    <dbReference type="NCBI Taxonomy" id="53985"/>
    <lineage>
        <taxon>Eukaryota</taxon>
        <taxon>Sar</taxon>
        <taxon>Stramenopiles</taxon>
        <taxon>Oomycota</taxon>
        <taxon>Peronosporomycetes</taxon>
        <taxon>Peronosporales</taxon>
        <taxon>Peronosporaceae</taxon>
        <taxon>Phytophthora</taxon>
    </lineage>
</organism>
<dbReference type="PANTHER" id="PTHR24198">
    <property type="entry name" value="ANKYRIN REPEAT AND PROTEIN KINASE DOMAIN-CONTAINING PROTEIN"/>
    <property type="match status" value="1"/>
</dbReference>
<evidence type="ECO:0000313" key="17">
    <source>
        <dbReference type="Proteomes" id="UP000488956"/>
    </source>
</evidence>
<evidence type="ECO:0000256" key="2">
    <source>
        <dbReference type="ARBA" id="ARBA00023043"/>
    </source>
</evidence>
<evidence type="ECO:0000313" key="14">
    <source>
        <dbReference type="Proteomes" id="UP000440367"/>
    </source>
</evidence>
<evidence type="ECO:0000313" key="4">
    <source>
        <dbReference type="EMBL" id="KAE8927364.1"/>
    </source>
</evidence>
<dbReference type="Proteomes" id="UP000440732">
    <property type="component" value="Unassembled WGS sequence"/>
</dbReference>
<dbReference type="PANTHER" id="PTHR24198:SF165">
    <property type="entry name" value="ANKYRIN REPEAT-CONTAINING PROTEIN-RELATED"/>
    <property type="match status" value="1"/>
</dbReference>
<keyword evidence="2 3" id="KW-0040">ANK repeat</keyword>
<sequence>MALLMERGVDVDKQIPGGSTALHAGTGVWKLLNFSWMELLLERGASMELADAAGQTALMIAASKGHVDAVNVLLQAGASIGKKTLRGATALSAAYLGGHHQVARILVENGASTTWRANVAKVAGWLGLST</sequence>
<evidence type="ECO:0000313" key="7">
    <source>
        <dbReference type="EMBL" id="KAE9115823.1"/>
    </source>
</evidence>
<evidence type="ECO:0000313" key="5">
    <source>
        <dbReference type="EMBL" id="KAE9084472.1"/>
    </source>
</evidence>